<evidence type="ECO:0000259" key="1">
    <source>
        <dbReference type="Pfam" id="PF14285"/>
    </source>
</evidence>
<gene>
    <name evidence="3" type="ORF">FN924_05400</name>
</gene>
<dbReference type="PANTHER" id="PTHR37507:SF2">
    <property type="entry name" value="SPORULATION PROTEIN YDCC"/>
    <property type="match status" value="1"/>
</dbReference>
<dbReference type="KEGG" id="aqt:FN924_05400"/>
<reference evidence="3 4" key="1">
    <citation type="submission" date="2019-07" db="EMBL/GenBank/DDBJ databases">
        <authorList>
            <person name="Li J."/>
        </authorList>
    </citation>
    <scope>NUCLEOTIDE SEQUENCE [LARGE SCALE GENOMIC DNA]</scope>
    <source>
        <strain evidence="3 4">TKL69</strain>
    </source>
</reference>
<evidence type="ECO:0000259" key="2">
    <source>
        <dbReference type="Pfam" id="PF17131"/>
    </source>
</evidence>
<dbReference type="AlphaFoldDB" id="A0A516KE32"/>
<evidence type="ECO:0000313" key="3">
    <source>
        <dbReference type="EMBL" id="QDP39661.1"/>
    </source>
</evidence>
<dbReference type="SUPFAM" id="SSF89392">
    <property type="entry name" value="Prokaryotic lipoproteins and lipoprotein localization factors"/>
    <property type="match status" value="1"/>
</dbReference>
<dbReference type="Pfam" id="PF17131">
    <property type="entry name" value="LolA_like"/>
    <property type="match status" value="1"/>
</dbReference>
<dbReference type="PANTHER" id="PTHR37507">
    <property type="entry name" value="SPORULATION PROTEIN YDCC"/>
    <property type="match status" value="1"/>
</dbReference>
<feature type="domain" description="DUF4367" evidence="1">
    <location>
        <begin position="174"/>
        <end position="283"/>
    </location>
</feature>
<sequence length="284" mass="33023">MKSGLNIRIIAEWNMRMAISSLVIKSIHTWLYDEKVNEVIVQDTEEKAFKQTDYLKDMIGEMVNNKTVELVGTEEISGRNTYHVRLTPKDTELYQKEMEFWFDEKTWVPLKIHTGMEDFETTIVYDNVEFQKDLDDALFTFNIPEDANVLTADDFEVEKRSPEEIQELASFPIPEITKLPKNYELVDSYYDQAYQMANFVYYHNDNEMDSIAFMVSADPEGEMLDGIPFEEGEAITIAGKDMTYISYEEMQSFIWGVNGVLYDVTIMSQEISKEEAIDIVKSIQ</sequence>
<dbReference type="Pfam" id="PF14285">
    <property type="entry name" value="DUF4367"/>
    <property type="match status" value="1"/>
</dbReference>
<keyword evidence="4" id="KW-1185">Reference proteome</keyword>
<dbReference type="InterPro" id="IPR025377">
    <property type="entry name" value="DUF4367"/>
</dbReference>
<proteinExistence type="predicted"/>
<dbReference type="Proteomes" id="UP000315215">
    <property type="component" value="Chromosome"/>
</dbReference>
<dbReference type="InterPro" id="IPR052944">
    <property type="entry name" value="Sporulation_related"/>
</dbReference>
<evidence type="ECO:0000313" key="4">
    <source>
        <dbReference type="Proteomes" id="UP000315215"/>
    </source>
</evidence>
<name>A0A516KE32_9BACI</name>
<dbReference type="Gene3D" id="2.50.20.10">
    <property type="entry name" value="Lipoprotein localisation LolA/LolB/LppX"/>
    <property type="match status" value="1"/>
</dbReference>
<protein>
    <submittedName>
        <fullName evidence="3">Outer membrane lipoprotein-sorting protein</fullName>
    </submittedName>
</protein>
<dbReference type="InterPro" id="IPR029046">
    <property type="entry name" value="LolA/LolB/LppX"/>
</dbReference>
<keyword evidence="3" id="KW-0449">Lipoprotein</keyword>
<dbReference type="EMBL" id="CP041666">
    <property type="protein sequence ID" value="QDP39661.1"/>
    <property type="molecule type" value="Genomic_DNA"/>
</dbReference>
<organism evidence="3 4">
    <name type="scientific">Radiobacillus deserti</name>
    <dbReference type="NCBI Taxonomy" id="2594883"/>
    <lineage>
        <taxon>Bacteria</taxon>
        <taxon>Bacillati</taxon>
        <taxon>Bacillota</taxon>
        <taxon>Bacilli</taxon>
        <taxon>Bacillales</taxon>
        <taxon>Bacillaceae</taxon>
        <taxon>Radiobacillus</taxon>
    </lineage>
</organism>
<accession>A0A516KE32</accession>
<feature type="domain" description="Uncharacterized protein TP-0789" evidence="2">
    <location>
        <begin position="28"/>
        <end position="113"/>
    </location>
</feature>
<dbReference type="InterPro" id="IPR033399">
    <property type="entry name" value="TP_0789-like"/>
</dbReference>